<dbReference type="SUPFAM" id="SSF49478">
    <property type="entry name" value="Cna protein B-type domain"/>
    <property type="match status" value="1"/>
</dbReference>
<dbReference type="InterPro" id="IPR051417">
    <property type="entry name" value="SDr/BOS_complex"/>
</dbReference>
<evidence type="ECO:0000313" key="2">
    <source>
        <dbReference type="EMBL" id="EYR62056.1"/>
    </source>
</evidence>
<protein>
    <submittedName>
        <fullName evidence="2">Uncharacterized protein</fullName>
    </submittedName>
</protein>
<dbReference type="Proteomes" id="UP000019753">
    <property type="component" value="Unassembled WGS sequence"/>
</dbReference>
<gene>
    <name evidence="2" type="ORF">N866_12215</name>
</gene>
<dbReference type="SUPFAM" id="SSF49464">
    <property type="entry name" value="Carboxypeptidase regulatory domain-like"/>
    <property type="match status" value="2"/>
</dbReference>
<dbReference type="EMBL" id="AXCW01000346">
    <property type="protein sequence ID" value="EYR62056.1"/>
    <property type="molecule type" value="Genomic_DNA"/>
</dbReference>
<dbReference type="GO" id="GO:0030246">
    <property type="term" value="F:carbohydrate binding"/>
    <property type="evidence" value="ECO:0007669"/>
    <property type="project" value="InterPro"/>
</dbReference>
<sequence>GALPAGLGASLAGTVRGAADGEGVGRITVEAHRRTRDGLVVVGSAATQQDGSYVVAGLYPGDYLLRFSAEGYEEVWYPSAPGDAGAQPVTGRAREVTAGLDATIVGLPASITGVVDVGDVSTPVPVRVQARAVWRGEGEEPLVVEAVSDDAGGYVLSGLEAPGTYELTFAAEGYRPTTITERVTGGQARFATTVGLGAATGQISGTVTDGSGPVGGVTVTTTVDGTEVVVGTPTVGAVGTFVLPSLPTPGTYVLEFTREGFTPRTVVVDLAAGQSRTDVAVQMRGGAGTVSGRLVDTTGRGLGGATVSVGGGPTAVTATTLTTGTVGAFTVAGLTPGVYTLTFTLPGYAPQSVPVDLTSGTTLPLTVTLRPSLGTVEGRVLRDGAGVAGVEVVATDGLRTWTATSTAVAGRPTGYYALAQLPTGTFTVTVSQAGRVVETAVVRVTAGGTVSQDLTLPGAG</sequence>
<keyword evidence="3" id="KW-1185">Reference proteome</keyword>
<feature type="non-terminal residue" evidence="2">
    <location>
        <position position="1"/>
    </location>
</feature>
<dbReference type="SUPFAM" id="SSF49452">
    <property type="entry name" value="Starch-binding domain-like"/>
    <property type="match status" value="2"/>
</dbReference>
<comment type="caution">
    <text evidence="2">The sequence shown here is derived from an EMBL/GenBank/DDBJ whole genome shotgun (WGS) entry which is preliminary data.</text>
</comment>
<name>A0A021VLK0_9CELL</name>
<dbReference type="Gene3D" id="2.60.40.1120">
    <property type="entry name" value="Carboxypeptidase-like, regulatory domain"/>
    <property type="match status" value="4"/>
</dbReference>
<reference evidence="2 3" key="1">
    <citation type="submission" date="2014-01" db="EMBL/GenBank/DDBJ databases">
        <title>Actinotalea ferrariae CF5-4.</title>
        <authorList>
            <person name="Chen F."/>
            <person name="Li Y."/>
            <person name="Wang G."/>
        </authorList>
    </citation>
    <scope>NUCLEOTIDE SEQUENCE [LARGE SCALE GENOMIC DNA]</scope>
    <source>
        <strain evidence="2 3">CF5-4</strain>
    </source>
</reference>
<dbReference type="Pfam" id="PF13620">
    <property type="entry name" value="CarboxypepD_reg"/>
    <property type="match status" value="4"/>
</dbReference>
<dbReference type="AlphaFoldDB" id="A0A021VLK0"/>
<organism evidence="2 3">
    <name type="scientific">Actinotalea ferrariae CF5-4</name>
    <dbReference type="NCBI Taxonomy" id="948458"/>
    <lineage>
        <taxon>Bacteria</taxon>
        <taxon>Bacillati</taxon>
        <taxon>Actinomycetota</taxon>
        <taxon>Actinomycetes</taxon>
        <taxon>Micrococcales</taxon>
        <taxon>Cellulomonadaceae</taxon>
        <taxon>Actinotalea</taxon>
    </lineage>
</organism>
<proteinExistence type="predicted"/>
<keyword evidence="1" id="KW-0732">Signal</keyword>
<evidence type="ECO:0000313" key="3">
    <source>
        <dbReference type="Proteomes" id="UP000019753"/>
    </source>
</evidence>
<dbReference type="RefSeq" id="WP_034228968.1">
    <property type="nucleotide sequence ID" value="NZ_AXCW01000346.1"/>
</dbReference>
<accession>A0A021VLK0</accession>
<dbReference type="PANTHER" id="PTHR23303">
    <property type="entry name" value="CARBOXYPEPTIDASE REGULATORY REGION-CONTAINING"/>
    <property type="match status" value="1"/>
</dbReference>
<dbReference type="InterPro" id="IPR008969">
    <property type="entry name" value="CarboxyPept-like_regulatory"/>
</dbReference>
<dbReference type="PANTHER" id="PTHR23303:SF15">
    <property type="entry name" value="COLOSSIN-A"/>
    <property type="match status" value="1"/>
</dbReference>
<dbReference type="OrthoDB" id="5164924at2"/>
<evidence type="ECO:0000256" key="1">
    <source>
        <dbReference type="ARBA" id="ARBA00022729"/>
    </source>
</evidence>
<dbReference type="InterPro" id="IPR013784">
    <property type="entry name" value="Carb-bd-like_fold"/>
</dbReference>